<evidence type="ECO:0000313" key="2">
    <source>
        <dbReference type="EMBL" id="MBM9459284.1"/>
    </source>
</evidence>
<protein>
    <submittedName>
        <fullName evidence="2">Ribosomal protein L7/L12</fullName>
    </submittedName>
</protein>
<proteinExistence type="predicted"/>
<dbReference type="InterPro" id="IPR014719">
    <property type="entry name" value="Ribosomal_bL12_C/ClpS-like"/>
</dbReference>
<feature type="domain" description="Large ribosomal subunit protein bL12 C-terminal" evidence="1">
    <location>
        <begin position="87"/>
        <end position="150"/>
    </location>
</feature>
<organism evidence="2 3">
    <name type="scientific">Nocardioides faecalis</name>
    <dbReference type="NCBI Taxonomy" id="2803858"/>
    <lineage>
        <taxon>Bacteria</taxon>
        <taxon>Bacillati</taxon>
        <taxon>Actinomycetota</taxon>
        <taxon>Actinomycetes</taxon>
        <taxon>Propionibacteriales</taxon>
        <taxon>Nocardioidaceae</taxon>
        <taxon>Nocardioides</taxon>
    </lineage>
</organism>
<dbReference type="GO" id="GO:0003735">
    <property type="term" value="F:structural constituent of ribosome"/>
    <property type="evidence" value="ECO:0007669"/>
    <property type="project" value="InterPro"/>
</dbReference>
<dbReference type="EMBL" id="JAERTX010000004">
    <property type="protein sequence ID" value="MBM9459284.1"/>
    <property type="molecule type" value="Genomic_DNA"/>
</dbReference>
<name>A0A938Y4W9_9ACTN</name>
<comment type="caution">
    <text evidence="2">The sequence shown here is derived from an EMBL/GenBank/DDBJ whole genome shotgun (WGS) entry which is preliminary data.</text>
</comment>
<dbReference type="AlphaFoldDB" id="A0A938Y4W9"/>
<dbReference type="Proteomes" id="UP000663791">
    <property type="component" value="Unassembled WGS sequence"/>
</dbReference>
<dbReference type="RefSeq" id="WP_205290592.1">
    <property type="nucleotide sequence ID" value="NZ_CP074406.1"/>
</dbReference>
<sequence length="155" mass="16443">MSALTPARPPRQGPLGIALRGGPRVVLMVVLAVGALTSDSNVMRIVAALLFVLNAGRLLDPDWRRFVVTGLFPERVEAQYCQPGEHSVELVAVGPRHVEVIKALREVDDLDLVEAKALLKVPAVVVEDLSADSAAAVAKRLTEAGATVRVLDPVG</sequence>
<dbReference type="SUPFAM" id="SSF54736">
    <property type="entry name" value="ClpS-like"/>
    <property type="match status" value="1"/>
</dbReference>
<keyword evidence="2" id="KW-0689">Ribosomal protein</keyword>
<dbReference type="Pfam" id="PF00542">
    <property type="entry name" value="Ribosomal_L12"/>
    <property type="match status" value="1"/>
</dbReference>
<accession>A0A938Y4W9</accession>
<reference evidence="2" key="1">
    <citation type="submission" date="2021-01" db="EMBL/GenBank/DDBJ databases">
        <title>Novel species in genus Nocardioides.</title>
        <authorList>
            <person name="Zhang G."/>
        </authorList>
    </citation>
    <scope>NUCLEOTIDE SEQUENCE</scope>
    <source>
        <strain evidence="2">Zg-536</strain>
    </source>
</reference>
<dbReference type="GO" id="GO:0005840">
    <property type="term" value="C:ribosome"/>
    <property type="evidence" value="ECO:0007669"/>
    <property type="project" value="UniProtKB-KW"/>
</dbReference>
<evidence type="ECO:0000259" key="1">
    <source>
        <dbReference type="Pfam" id="PF00542"/>
    </source>
</evidence>
<keyword evidence="3" id="KW-1185">Reference proteome</keyword>
<keyword evidence="2" id="KW-0687">Ribonucleoprotein</keyword>
<evidence type="ECO:0000313" key="3">
    <source>
        <dbReference type="Proteomes" id="UP000663791"/>
    </source>
</evidence>
<gene>
    <name evidence="2" type="ORF">JK386_05165</name>
</gene>
<dbReference type="GO" id="GO:0006412">
    <property type="term" value="P:translation"/>
    <property type="evidence" value="ECO:0007669"/>
    <property type="project" value="InterPro"/>
</dbReference>
<dbReference type="Gene3D" id="3.30.1390.10">
    <property type="match status" value="1"/>
</dbReference>
<dbReference type="InterPro" id="IPR013823">
    <property type="entry name" value="Ribosomal_bL12_C"/>
</dbReference>